<dbReference type="Proteomes" id="UP001163266">
    <property type="component" value="Chromosome"/>
</dbReference>
<evidence type="ECO:0000313" key="13">
    <source>
        <dbReference type="Proteomes" id="UP001163266"/>
    </source>
</evidence>
<evidence type="ECO:0000313" key="12">
    <source>
        <dbReference type="EMBL" id="UZD54586.1"/>
    </source>
</evidence>
<evidence type="ECO:0000256" key="2">
    <source>
        <dbReference type="ARBA" id="ARBA00007208"/>
    </source>
</evidence>
<keyword evidence="5" id="KW-1003">Cell membrane</keyword>
<keyword evidence="6" id="KW-0997">Cell inner membrane</keyword>
<proteinExistence type="inferred from homology"/>
<dbReference type="InterPro" id="IPR022792">
    <property type="entry name" value="T2SS_protein-GspN"/>
</dbReference>
<evidence type="ECO:0000256" key="3">
    <source>
        <dbReference type="ARBA" id="ARBA00021563"/>
    </source>
</evidence>
<accession>A0ABY6MRF7</accession>
<reference evidence="12" key="1">
    <citation type="submission" date="2022-10" db="EMBL/GenBank/DDBJ databases">
        <title>Complete genome sequence of Schlegelella aquatica LMG 23380.</title>
        <authorList>
            <person name="Musilova J."/>
            <person name="Kourilova X."/>
            <person name="Bezdicek M."/>
            <person name="Hermankova K."/>
            <person name="Obruca S."/>
            <person name="Sedlar K."/>
        </authorList>
    </citation>
    <scope>NUCLEOTIDE SEQUENCE</scope>
    <source>
        <strain evidence="12">LMG 23380</strain>
    </source>
</reference>
<feature type="transmembrane region" description="Helical" evidence="11">
    <location>
        <begin position="36"/>
        <end position="59"/>
    </location>
</feature>
<keyword evidence="7 11" id="KW-0812">Transmembrane</keyword>
<comment type="subcellular location">
    <subcellularLocation>
        <location evidence="1">Cell inner membrane</location>
    </subcellularLocation>
</comment>
<keyword evidence="9 11" id="KW-0472">Membrane</keyword>
<dbReference type="RefSeq" id="WP_264892173.1">
    <property type="nucleotide sequence ID" value="NZ_CP110257.1"/>
</dbReference>
<organism evidence="12 13">
    <name type="scientific">Caldimonas aquatica</name>
    <dbReference type="NCBI Taxonomy" id="376175"/>
    <lineage>
        <taxon>Bacteria</taxon>
        <taxon>Pseudomonadati</taxon>
        <taxon>Pseudomonadota</taxon>
        <taxon>Betaproteobacteria</taxon>
        <taxon>Burkholderiales</taxon>
        <taxon>Sphaerotilaceae</taxon>
        <taxon>Caldimonas</taxon>
    </lineage>
</organism>
<evidence type="ECO:0000256" key="1">
    <source>
        <dbReference type="ARBA" id="ARBA00004533"/>
    </source>
</evidence>
<keyword evidence="11" id="KW-1133">Transmembrane helix</keyword>
<evidence type="ECO:0000256" key="8">
    <source>
        <dbReference type="ARBA" id="ARBA00022927"/>
    </source>
</evidence>
<evidence type="ECO:0000256" key="11">
    <source>
        <dbReference type="SAM" id="Phobius"/>
    </source>
</evidence>
<sequence>MKLRTPRLRPRPARAAVAARLREDLALATARPLRRWAWAGAALGALAAAVAFLPATWLAGQVAGWTGQRVLLAQASGTVWSGEATLVLTGGRDSRDATMLPGRLRWRVRPALAGWRLELQQDCCLNGTVALRISPGIARTEVELLPKPGWLGQWPSALLSGLGTPWNTLQLGGAIRLSSPGLRLVQAAGRWSVEGRAEVLMLNATSPLVTLEQLGSYRLALFSTPEGRVQTTLETTEGPLQLQGEGTLGPAGLHFRGEAWAAPGEESALNNLLNIIGRRQGERSLISIG</sequence>
<dbReference type="EMBL" id="CP110257">
    <property type="protein sequence ID" value="UZD54586.1"/>
    <property type="molecule type" value="Genomic_DNA"/>
</dbReference>
<gene>
    <name evidence="12" type="ORF">OMP39_13120</name>
</gene>
<dbReference type="Pfam" id="PF01203">
    <property type="entry name" value="T2SSN"/>
    <property type="match status" value="1"/>
</dbReference>
<comment type="similarity">
    <text evidence="2">Belongs to the GSP N family.</text>
</comment>
<keyword evidence="8" id="KW-0653">Protein transport</keyword>
<name>A0ABY6MRF7_9BURK</name>
<evidence type="ECO:0000256" key="7">
    <source>
        <dbReference type="ARBA" id="ARBA00022692"/>
    </source>
</evidence>
<protein>
    <recommendedName>
        <fullName evidence="3">Type II secretion system protein N</fullName>
    </recommendedName>
    <alternativeName>
        <fullName evidence="10">General secretion pathway protein N</fullName>
    </alternativeName>
</protein>
<evidence type="ECO:0000256" key="4">
    <source>
        <dbReference type="ARBA" id="ARBA00022448"/>
    </source>
</evidence>
<keyword evidence="13" id="KW-1185">Reference proteome</keyword>
<keyword evidence="4" id="KW-0813">Transport</keyword>
<evidence type="ECO:0000256" key="10">
    <source>
        <dbReference type="ARBA" id="ARBA00030772"/>
    </source>
</evidence>
<evidence type="ECO:0000256" key="6">
    <source>
        <dbReference type="ARBA" id="ARBA00022519"/>
    </source>
</evidence>
<evidence type="ECO:0000256" key="5">
    <source>
        <dbReference type="ARBA" id="ARBA00022475"/>
    </source>
</evidence>
<evidence type="ECO:0000256" key="9">
    <source>
        <dbReference type="ARBA" id="ARBA00023136"/>
    </source>
</evidence>